<accession>A0ABR3AJJ5</accession>
<dbReference type="Proteomes" id="UP001448207">
    <property type="component" value="Unassembled WGS sequence"/>
</dbReference>
<gene>
    <name evidence="2" type="ORF">J3Q64DRAFT_1840897</name>
</gene>
<evidence type="ECO:0000313" key="2">
    <source>
        <dbReference type="EMBL" id="KAL0076204.1"/>
    </source>
</evidence>
<sequence length="587" mass="68584">MSKRLPYDVLSYIAKYIERDTQLTCAVVCKQWTEPFLDAYWHYPFINSKALKSLCKKSNRNNVHLRNLHRTRGLTTYYLTEKEMKLFPTLQQIYQNINHVEYIEATDYEPILNTTDWSPWKSLRRLKIDYDYTWTELVRDILVAFRVGRHGAASRLLTTTGVLESVKEIAPAKTIKEVCFDNDSLSTPWMFYFACKYPNLQTIRFKDGYRSPESIEEDYEPKYYKDDLQILSCLDQFFPCLKSAHIFTESWNGWPFSLFTSSLKHFGVKLEFLNYGTNSFGPDWLVHSNRCLQPVADSVQTMKLDIAYADDNKLRTNDFNLYPSLVKLRITLRSRPRINIILDKCPKLRILDLSQGEALSLSNYAKHSQNQSLSIHPLRRLNAQSTSIHPEIFKYLSFRCQQLLDLKLCKINLIEGDWLKTGQLHMDMLFSQLNTFELAQIHFSKQKTFKLFAIAQTENTNTNSTSNTNTNTNPDTDINLPEQSNQPQLTQLKWYHVCLDNSSGKQKAAIWELGSQDIDFAQRYYENFPENQARDQAHDQEQENLPQPSATGLIPRSDWQKDLQYGVIIIRVKSVKYFIFDSILLKT</sequence>
<dbReference type="EMBL" id="JBCLYO010000032">
    <property type="protein sequence ID" value="KAL0076204.1"/>
    <property type="molecule type" value="Genomic_DNA"/>
</dbReference>
<organism evidence="2 3">
    <name type="scientific">Phycomyces blakesleeanus</name>
    <dbReference type="NCBI Taxonomy" id="4837"/>
    <lineage>
        <taxon>Eukaryota</taxon>
        <taxon>Fungi</taxon>
        <taxon>Fungi incertae sedis</taxon>
        <taxon>Mucoromycota</taxon>
        <taxon>Mucoromycotina</taxon>
        <taxon>Mucoromycetes</taxon>
        <taxon>Mucorales</taxon>
        <taxon>Phycomycetaceae</taxon>
        <taxon>Phycomyces</taxon>
    </lineage>
</organism>
<dbReference type="Gene3D" id="3.80.10.10">
    <property type="entry name" value="Ribonuclease Inhibitor"/>
    <property type="match status" value="1"/>
</dbReference>
<protein>
    <recommendedName>
        <fullName evidence="4">F-box domain-containing protein</fullName>
    </recommendedName>
</protein>
<feature type="region of interest" description="Disordered" evidence="1">
    <location>
        <begin position="534"/>
        <end position="553"/>
    </location>
</feature>
<evidence type="ECO:0000256" key="1">
    <source>
        <dbReference type="SAM" id="MobiDB-lite"/>
    </source>
</evidence>
<keyword evidence="3" id="KW-1185">Reference proteome</keyword>
<dbReference type="InterPro" id="IPR032675">
    <property type="entry name" value="LRR_dom_sf"/>
</dbReference>
<comment type="caution">
    <text evidence="2">The sequence shown here is derived from an EMBL/GenBank/DDBJ whole genome shotgun (WGS) entry which is preliminary data.</text>
</comment>
<proteinExistence type="predicted"/>
<name>A0ABR3AJJ5_PHYBL</name>
<evidence type="ECO:0000313" key="3">
    <source>
        <dbReference type="Proteomes" id="UP001448207"/>
    </source>
</evidence>
<reference evidence="2 3" key="1">
    <citation type="submission" date="2024-04" db="EMBL/GenBank/DDBJ databases">
        <title>Symmetric and asymmetric DNA N6-adenine methylation regulates different biological responses in Mucorales.</title>
        <authorList>
            <consortium name="Lawrence Berkeley National Laboratory"/>
            <person name="Lax C."/>
            <person name="Mondo S.J."/>
            <person name="Osorio-Concepcion M."/>
            <person name="Muszewska A."/>
            <person name="Corrochano-Luque M."/>
            <person name="Gutierrez G."/>
            <person name="Riley R."/>
            <person name="Lipzen A."/>
            <person name="Guo J."/>
            <person name="Hundley H."/>
            <person name="Amirebrahimi M."/>
            <person name="Ng V."/>
            <person name="Lorenzo-Gutierrez D."/>
            <person name="Binder U."/>
            <person name="Yang J."/>
            <person name="Song Y."/>
            <person name="Canovas D."/>
            <person name="Navarro E."/>
            <person name="Freitag M."/>
            <person name="Gabaldon T."/>
            <person name="Grigoriev I.V."/>
            <person name="Corrochano L.M."/>
            <person name="Nicolas F.E."/>
            <person name="Garre V."/>
        </authorList>
    </citation>
    <scope>NUCLEOTIDE SEQUENCE [LARGE SCALE GENOMIC DNA]</scope>
    <source>
        <strain evidence="2 3">L51</strain>
    </source>
</reference>
<evidence type="ECO:0008006" key="4">
    <source>
        <dbReference type="Google" id="ProtNLM"/>
    </source>
</evidence>